<evidence type="ECO:0000313" key="15">
    <source>
        <dbReference type="RefSeq" id="XP_015610520.1"/>
    </source>
</evidence>
<feature type="binding site" evidence="9">
    <location>
        <position position="313"/>
    </location>
    <ligand>
        <name>Zn(2+)</name>
        <dbReference type="ChEBI" id="CHEBI:29105"/>
        <note>catalytic</note>
    </ligand>
</feature>
<dbReference type="GeneID" id="107275181"/>
<sequence>MTHARYDSIFIILLIFIAKFSVNAKFYKSPSVQKKSVHLPEIKFSSNAYLDYTDDREKGPQWDQKDTQLGNMHPLATGVPTNFSDKTDPNISWDSNWASDMKVGQISAVSIDPDGNIAVFHRGDRIWGSYTFDNENKFDRRYGPIQQNTIVLLDKTGKEILKWGSNMFYLPHGLTIDSLGNYWVTDVAMHQVFKFDAKDIKSNLERLKKMESAPKSAIFDNDNDNDLFRNSIIKPSLILGEAFVPGNDNKRFCKPSAVAVRNNGDFFVSDGYCNSRIIKFDKNGERILQWGRKWRPEDKTFQLLSPNVLFVPHALALAEEFNYILVADRENGRILCFYANNGTFYKEYKDPAIGTKIYSIAYAHEKIYLVNGKDPAIENSVHIRGFVLDLHTGYIVSQFTPGEDLTTPHSIAVTENGHEIYVVELSPHKIYRFLQGANGTASLPKTEVSQSENSSSASTIRHEPAPLTDIFVNDTSSDGNTATTLVLSLITTAVVLIALCVAIAAIVARCRKRGCLLTVRRRMRWEAERRENFKLSNLLETRKTKGFKFFKKRPNTRDFSKLNTEPETSEDEHPENSLTKVI</sequence>
<dbReference type="AlphaFoldDB" id="A0AAJ7CH68"/>
<evidence type="ECO:0000256" key="7">
    <source>
        <dbReference type="ARBA" id="ARBA00023239"/>
    </source>
</evidence>
<keyword evidence="9" id="KW-0862">Zinc</keyword>
<keyword evidence="9" id="KW-0106">Calcium</keyword>
<evidence type="ECO:0000256" key="9">
    <source>
        <dbReference type="PIRSR" id="PIRSR600720-2"/>
    </source>
</evidence>
<keyword evidence="2 9" id="KW-0479">Metal-binding</keyword>
<feature type="disulfide bond" evidence="10">
    <location>
        <begin position="253"/>
        <end position="273"/>
    </location>
</feature>
<dbReference type="PANTHER" id="PTHR10680">
    <property type="entry name" value="PEPTIDYL-GLYCINE ALPHA-AMIDATING MONOOXYGENASE"/>
    <property type="match status" value="1"/>
</dbReference>
<evidence type="ECO:0000256" key="11">
    <source>
        <dbReference type="PROSITE-ProRule" id="PRU00504"/>
    </source>
</evidence>
<dbReference type="PROSITE" id="PS51125">
    <property type="entry name" value="NHL"/>
    <property type="match status" value="2"/>
</dbReference>
<accession>A0AAJ7CH68</accession>
<dbReference type="InterPro" id="IPR000720">
    <property type="entry name" value="PHM/PAL"/>
</dbReference>
<feature type="binding site" evidence="9">
    <location>
        <position position="174"/>
    </location>
    <ligand>
        <name>Ca(2+)</name>
        <dbReference type="ChEBI" id="CHEBI:29108"/>
        <note>structural</note>
    </ligand>
</feature>
<dbReference type="PRINTS" id="PR00790">
    <property type="entry name" value="PAMONOXGNASE"/>
</dbReference>
<dbReference type="Gene3D" id="2.120.10.30">
    <property type="entry name" value="TolB, C-terminal domain"/>
    <property type="match status" value="1"/>
</dbReference>
<comment type="cofactor">
    <cofactor evidence="9">
        <name>Zn(2+)</name>
        <dbReference type="ChEBI" id="CHEBI:29105"/>
    </cofactor>
    <text evidence="9">Binds one Zn(2+) ion per subunit.</text>
</comment>
<feature type="transmembrane region" description="Helical" evidence="13">
    <location>
        <begin position="485"/>
        <end position="508"/>
    </location>
</feature>
<keyword evidence="6" id="KW-0325">Glycoprotein</keyword>
<dbReference type="GO" id="GO:0004598">
    <property type="term" value="F:peptidylamidoglycolate lyase activity"/>
    <property type="evidence" value="ECO:0007669"/>
    <property type="project" value="UniProtKB-EC"/>
</dbReference>
<dbReference type="Pfam" id="PF01436">
    <property type="entry name" value="NHL"/>
    <property type="match status" value="2"/>
</dbReference>
<feature type="binding site" evidence="9">
    <location>
        <position position="172"/>
    </location>
    <ligand>
        <name>Cu(2+)</name>
        <dbReference type="ChEBI" id="CHEBI:29036"/>
        <label>1</label>
        <note>catalytic</note>
    </ligand>
</feature>
<keyword evidence="5 10" id="KW-1015">Disulfide bond</keyword>
<keyword evidence="13" id="KW-0472">Membrane</keyword>
<feature type="binding site" evidence="9">
    <location>
        <position position="409"/>
    </location>
    <ligand>
        <name>Zn(2+)</name>
        <dbReference type="ChEBI" id="CHEBI:29105"/>
        <note>catalytic</note>
    </ligand>
</feature>
<dbReference type="SUPFAM" id="SSF101898">
    <property type="entry name" value="NHL repeat"/>
    <property type="match status" value="1"/>
</dbReference>
<evidence type="ECO:0000256" key="3">
    <source>
        <dbReference type="ARBA" id="ARBA00022729"/>
    </source>
</evidence>
<dbReference type="GO" id="GO:0006518">
    <property type="term" value="P:peptide metabolic process"/>
    <property type="evidence" value="ECO:0007669"/>
    <property type="project" value="InterPro"/>
</dbReference>
<proteinExistence type="predicted"/>
<dbReference type="EC" id="4.3.2.5" evidence="1"/>
<evidence type="ECO:0000256" key="6">
    <source>
        <dbReference type="ARBA" id="ARBA00023180"/>
    </source>
</evidence>
<feature type="repeat" description="NHL" evidence="11">
    <location>
        <begin position="157"/>
        <end position="198"/>
    </location>
</feature>
<dbReference type="InterPro" id="IPR011042">
    <property type="entry name" value="6-blade_b-propeller_TolB-like"/>
</dbReference>
<dbReference type="GO" id="GO:0016020">
    <property type="term" value="C:membrane"/>
    <property type="evidence" value="ECO:0007669"/>
    <property type="project" value="InterPro"/>
</dbReference>
<keyword evidence="13" id="KW-1133">Transmembrane helix</keyword>
<keyword evidence="7 15" id="KW-0456">Lyase</keyword>
<name>A0AAJ7CH68_CEPCN</name>
<evidence type="ECO:0000313" key="14">
    <source>
        <dbReference type="Proteomes" id="UP000694920"/>
    </source>
</evidence>
<evidence type="ECO:0000256" key="5">
    <source>
        <dbReference type="ARBA" id="ARBA00023157"/>
    </source>
</evidence>
<evidence type="ECO:0000256" key="8">
    <source>
        <dbReference type="PIRSR" id="PIRSR600720-1"/>
    </source>
</evidence>
<evidence type="ECO:0000256" key="4">
    <source>
        <dbReference type="ARBA" id="ARBA00022737"/>
    </source>
</evidence>
<dbReference type="KEGG" id="ccin:107275181"/>
<feature type="binding site" evidence="8">
    <location>
        <position position="122"/>
    </location>
    <ligand>
        <name>a protein</name>
        <dbReference type="ChEBI" id="CHEBI:16541"/>
    </ligand>
    <ligandPart>
        <name>C-terminal Xaa-(2S)-2-hydroxyglycine residue</name>
        <dbReference type="ChEBI" id="CHEBI:142768"/>
    </ligandPart>
</feature>
<evidence type="ECO:0000256" key="13">
    <source>
        <dbReference type="SAM" id="Phobius"/>
    </source>
</evidence>
<feature type="repeat" description="NHL" evidence="11">
    <location>
        <begin position="244"/>
        <end position="283"/>
    </location>
</feature>
<dbReference type="InterPro" id="IPR001258">
    <property type="entry name" value="NHL_repeat"/>
</dbReference>
<evidence type="ECO:0000256" key="12">
    <source>
        <dbReference type="SAM" id="MobiDB-lite"/>
    </source>
</evidence>
<feature type="binding site" evidence="9">
    <location>
        <position position="109"/>
    </location>
    <ligand>
        <name>Ca(2+)</name>
        <dbReference type="ChEBI" id="CHEBI:29108"/>
        <note>structural</note>
    </ligand>
</feature>
<evidence type="ECO:0000256" key="10">
    <source>
        <dbReference type="PIRSR" id="PIRSR600720-3"/>
    </source>
</evidence>
<feature type="binding site" evidence="8">
    <location>
        <position position="329"/>
    </location>
    <ligand>
        <name>a protein</name>
        <dbReference type="ChEBI" id="CHEBI:16541"/>
    </ligand>
    <ligandPart>
        <name>C-terminal Xaa-(2S)-2-hydroxyglycine residue</name>
        <dbReference type="ChEBI" id="CHEBI:142768"/>
    </ligandPart>
</feature>
<keyword evidence="3" id="KW-0732">Signal</keyword>
<dbReference type="GO" id="GO:0046872">
    <property type="term" value="F:metal ion binding"/>
    <property type="evidence" value="ECO:0007669"/>
    <property type="project" value="UniProtKB-KW"/>
</dbReference>
<dbReference type="CDD" id="cd14958">
    <property type="entry name" value="NHL_PAL_like"/>
    <property type="match status" value="1"/>
</dbReference>
<feature type="binding site" evidence="8">
    <location>
        <position position="272"/>
    </location>
    <ligand>
        <name>a protein</name>
        <dbReference type="ChEBI" id="CHEBI:16541"/>
    </ligand>
    <ligandPart>
        <name>C-terminal Xaa-(2S)-2-hydroxyglycine residue</name>
        <dbReference type="ChEBI" id="CHEBI:142768"/>
    </ligandPart>
</feature>
<dbReference type="PANTHER" id="PTHR10680:SF14">
    <property type="entry name" value="PEPTIDYL-GLYCINE ALPHA-AMIDATING MONOOXYGENASE"/>
    <property type="match status" value="1"/>
</dbReference>
<gene>
    <name evidence="15" type="primary">LOC107275181</name>
</gene>
<protein>
    <recommendedName>
        <fullName evidence="1">peptidylamidoglycolate lyase</fullName>
        <ecNumber evidence="1">4.3.2.5</ecNumber>
    </recommendedName>
</protein>
<keyword evidence="4" id="KW-0677">Repeat</keyword>
<dbReference type="RefSeq" id="XP_015610520.1">
    <property type="nucleotide sequence ID" value="XM_015755034.2"/>
</dbReference>
<evidence type="ECO:0000256" key="2">
    <source>
        <dbReference type="ARBA" id="ARBA00022723"/>
    </source>
</evidence>
<evidence type="ECO:0000256" key="1">
    <source>
        <dbReference type="ARBA" id="ARBA00012343"/>
    </source>
</evidence>
<feature type="region of interest" description="Disordered" evidence="12">
    <location>
        <begin position="557"/>
        <end position="582"/>
    </location>
</feature>
<reference evidence="15" key="1">
    <citation type="submission" date="2025-08" db="UniProtKB">
        <authorList>
            <consortium name="RefSeq"/>
        </authorList>
    </citation>
    <scope>IDENTIFICATION</scope>
</reference>
<organism evidence="14 15">
    <name type="scientific">Cephus cinctus</name>
    <name type="common">Wheat stem sawfly</name>
    <dbReference type="NCBI Taxonomy" id="211228"/>
    <lineage>
        <taxon>Eukaryota</taxon>
        <taxon>Metazoa</taxon>
        <taxon>Ecdysozoa</taxon>
        <taxon>Arthropoda</taxon>
        <taxon>Hexapoda</taxon>
        <taxon>Insecta</taxon>
        <taxon>Pterygota</taxon>
        <taxon>Neoptera</taxon>
        <taxon>Endopterygota</taxon>
        <taxon>Hymenoptera</taxon>
        <taxon>Cephoidea</taxon>
        <taxon>Cephidae</taxon>
        <taxon>Cephus</taxon>
    </lineage>
</organism>
<dbReference type="GO" id="GO:0005576">
    <property type="term" value="C:extracellular region"/>
    <property type="evidence" value="ECO:0007669"/>
    <property type="project" value="TreeGrafter"/>
</dbReference>
<keyword evidence="13" id="KW-0812">Transmembrane</keyword>
<dbReference type="Proteomes" id="UP000694920">
    <property type="component" value="Unplaced"/>
</dbReference>
<keyword evidence="14" id="KW-1185">Reference proteome</keyword>